<evidence type="ECO:0000313" key="1">
    <source>
        <dbReference type="EMBL" id="ABC77792.1"/>
    </source>
</evidence>
<evidence type="ECO:0000313" key="2">
    <source>
        <dbReference type="Proteomes" id="UP000001933"/>
    </source>
</evidence>
<reference evidence="1 2" key="1">
    <citation type="journal article" date="2007" name="Proc. Natl. Acad. Sci. U.S.A.">
        <title>The genome of Syntrophus aciditrophicus: life at the thermodynamic limit of microbial growth.</title>
        <authorList>
            <person name="McInerney M.J."/>
            <person name="Rohlin L."/>
            <person name="Mouttaki H."/>
            <person name="Kim U."/>
            <person name="Krupp R.S."/>
            <person name="Rios-Hernandez L."/>
            <person name="Sieber J."/>
            <person name="Struchtemeyer C.G."/>
            <person name="Bhattacharyya A."/>
            <person name="Campbell J.W."/>
            <person name="Gunsalus R.P."/>
        </authorList>
    </citation>
    <scope>NUCLEOTIDE SEQUENCE [LARGE SCALE GENOMIC DNA]</scope>
    <source>
        <strain evidence="1 2">SB</strain>
    </source>
</reference>
<proteinExistence type="predicted"/>
<accession>Q2LUN5</accession>
<gene>
    <name evidence="1" type="ORF">SYN_03636</name>
</gene>
<dbReference type="KEGG" id="sat:SYN_03636"/>
<name>Q2LUN5_SYNAS</name>
<sequence length="52" mass="6003">MCQGSGLIGDRKTSPGCCEKKRGLCRTRCIKTERKNPDHEIRIFNVCYRQSE</sequence>
<dbReference type="HOGENOM" id="CLU_3085528_0_0_7"/>
<dbReference type="Proteomes" id="UP000001933">
    <property type="component" value="Chromosome"/>
</dbReference>
<dbReference type="EMBL" id="CP000252">
    <property type="protein sequence ID" value="ABC77792.1"/>
    <property type="molecule type" value="Genomic_DNA"/>
</dbReference>
<dbReference type="AlphaFoldDB" id="Q2LUN5"/>
<organism evidence="1 2">
    <name type="scientific">Syntrophus aciditrophicus (strain SB)</name>
    <dbReference type="NCBI Taxonomy" id="56780"/>
    <lineage>
        <taxon>Bacteria</taxon>
        <taxon>Pseudomonadati</taxon>
        <taxon>Thermodesulfobacteriota</taxon>
        <taxon>Syntrophia</taxon>
        <taxon>Syntrophales</taxon>
        <taxon>Syntrophaceae</taxon>
        <taxon>Syntrophus</taxon>
    </lineage>
</organism>
<protein>
    <submittedName>
        <fullName evidence="1">Hypothetical cytosolic protein</fullName>
    </submittedName>
</protein>
<keyword evidence="2" id="KW-1185">Reference proteome</keyword>
<dbReference type="InParanoid" id="Q2LUN5"/>